<accession>A0ABR6XBV2</accession>
<dbReference type="EMBL" id="JACOFT010000001">
    <property type="protein sequence ID" value="MBC3810188.1"/>
    <property type="molecule type" value="Genomic_DNA"/>
</dbReference>
<comment type="similarity">
    <text evidence="11">Belongs to the KdpC family.</text>
</comment>
<organism evidence="12 13">
    <name type="scientific">Undibacterium aquatile</name>
    <dbReference type="NCBI Taxonomy" id="1537398"/>
    <lineage>
        <taxon>Bacteria</taxon>
        <taxon>Pseudomonadati</taxon>
        <taxon>Pseudomonadota</taxon>
        <taxon>Betaproteobacteria</taxon>
        <taxon>Burkholderiales</taxon>
        <taxon>Oxalobacteraceae</taxon>
        <taxon>Undibacterium</taxon>
    </lineage>
</organism>
<reference evidence="12 13" key="1">
    <citation type="submission" date="2020-08" db="EMBL/GenBank/DDBJ databases">
        <title>Novel species isolated from subtropical streams in China.</title>
        <authorList>
            <person name="Lu H."/>
        </authorList>
    </citation>
    <scope>NUCLEOTIDE SEQUENCE [LARGE SCALE GENOMIC DNA]</scope>
    <source>
        <strain evidence="12 13">CCTCC AB 2015119</strain>
    </source>
</reference>
<dbReference type="InterPro" id="IPR003820">
    <property type="entry name" value="KdpC"/>
</dbReference>
<keyword evidence="13" id="KW-1185">Reference proteome</keyword>
<name>A0ABR6XBV2_9BURK</name>
<gene>
    <name evidence="11 12" type="primary">kdpC</name>
    <name evidence="12" type="ORF">H8K26_01935</name>
</gene>
<evidence type="ECO:0000256" key="8">
    <source>
        <dbReference type="ARBA" id="ARBA00022989"/>
    </source>
</evidence>
<sequence>MNSVTHSFTHTLRPAFMLFCSLSILVGVLYPVALTGVGKIAFADKAEGSLIRKEGKIVGSSLIGQAFSSPQYFWGRPSATGPMPNNPLASSGSNFGPSNQAQTDAVKARIDALKAADLANTAKIPVDLVTASASGLDPDISLAAAYYQASRVAHARQIGIDQVRKLIDELAEHPVIGLFGEARVNVLALNLALDKKKK</sequence>
<dbReference type="Proteomes" id="UP000637632">
    <property type="component" value="Unassembled WGS sequence"/>
</dbReference>
<dbReference type="NCBIfam" id="NF001454">
    <property type="entry name" value="PRK00315.1"/>
    <property type="match status" value="1"/>
</dbReference>
<dbReference type="PIRSF" id="PIRSF001296">
    <property type="entry name" value="K_ATPase_KdpC"/>
    <property type="match status" value="1"/>
</dbReference>
<comment type="subcellular location">
    <subcellularLocation>
        <location evidence="11">Cell membrane</location>
        <topology evidence="11">Single-pass membrane protein</topology>
    </subcellularLocation>
</comment>
<dbReference type="HAMAP" id="MF_00276">
    <property type="entry name" value="KdpC"/>
    <property type="match status" value="1"/>
</dbReference>
<evidence type="ECO:0000256" key="9">
    <source>
        <dbReference type="ARBA" id="ARBA00023065"/>
    </source>
</evidence>
<keyword evidence="6 11" id="KW-0067">ATP-binding</keyword>
<proteinExistence type="inferred from homology"/>
<keyword evidence="9 11" id="KW-0406">Ion transport</keyword>
<keyword evidence="4 11" id="KW-0812">Transmembrane</keyword>
<keyword evidence="1 11" id="KW-0813">Transport</keyword>
<keyword evidence="7 11" id="KW-0630">Potassium</keyword>
<evidence type="ECO:0000256" key="3">
    <source>
        <dbReference type="ARBA" id="ARBA00022538"/>
    </source>
</evidence>
<comment type="function">
    <text evidence="11">Part of the high-affinity ATP-driven potassium transport (or Kdp) system, which catalyzes the hydrolysis of ATP coupled with the electrogenic transport of potassium into the cytoplasm. This subunit acts as a catalytic chaperone that increases the ATP-binding affinity of the ATP-hydrolyzing subunit KdpB by the formation of a transient KdpB/KdpC/ATP ternary complex.</text>
</comment>
<dbReference type="Pfam" id="PF02669">
    <property type="entry name" value="KdpC"/>
    <property type="match status" value="1"/>
</dbReference>
<keyword evidence="3 11" id="KW-0633">Potassium transport</keyword>
<evidence type="ECO:0000256" key="2">
    <source>
        <dbReference type="ARBA" id="ARBA00022475"/>
    </source>
</evidence>
<dbReference type="NCBIfam" id="TIGR00681">
    <property type="entry name" value="kdpC"/>
    <property type="match status" value="1"/>
</dbReference>
<evidence type="ECO:0000313" key="13">
    <source>
        <dbReference type="Proteomes" id="UP000637632"/>
    </source>
</evidence>
<protein>
    <recommendedName>
        <fullName evidence="11">Potassium-transporting ATPase KdpC subunit</fullName>
    </recommendedName>
    <alternativeName>
        <fullName evidence="11">ATP phosphohydrolase [potassium-transporting] C chain</fullName>
    </alternativeName>
    <alternativeName>
        <fullName evidence="11">Potassium-binding and translocating subunit C</fullName>
    </alternativeName>
    <alternativeName>
        <fullName evidence="11">Potassium-translocating ATPase C chain</fullName>
    </alternativeName>
</protein>
<evidence type="ECO:0000256" key="7">
    <source>
        <dbReference type="ARBA" id="ARBA00022958"/>
    </source>
</evidence>
<dbReference type="RefSeq" id="WP_190476991.1">
    <property type="nucleotide sequence ID" value="NZ_JACOFT010000001.1"/>
</dbReference>
<dbReference type="PANTHER" id="PTHR30042">
    <property type="entry name" value="POTASSIUM-TRANSPORTING ATPASE C CHAIN"/>
    <property type="match status" value="1"/>
</dbReference>
<evidence type="ECO:0000256" key="6">
    <source>
        <dbReference type="ARBA" id="ARBA00022840"/>
    </source>
</evidence>
<evidence type="ECO:0000256" key="5">
    <source>
        <dbReference type="ARBA" id="ARBA00022741"/>
    </source>
</evidence>
<comment type="caution">
    <text evidence="12">The sequence shown here is derived from an EMBL/GenBank/DDBJ whole genome shotgun (WGS) entry which is preliminary data.</text>
</comment>
<comment type="subunit">
    <text evidence="11">The system is composed of three essential subunits: KdpA, KdpB and KdpC.</text>
</comment>
<feature type="transmembrane region" description="Helical" evidence="11">
    <location>
        <begin position="15"/>
        <end position="42"/>
    </location>
</feature>
<evidence type="ECO:0000313" key="12">
    <source>
        <dbReference type="EMBL" id="MBC3810188.1"/>
    </source>
</evidence>
<dbReference type="PANTHER" id="PTHR30042:SF2">
    <property type="entry name" value="POTASSIUM-TRANSPORTING ATPASE KDPC SUBUNIT"/>
    <property type="match status" value="1"/>
</dbReference>
<evidence type="ECO:0000256" key="4">
    <source>
        <dbReference type="ARBA" id="ARBA00022692"/>
    </source>
</evidence>
<evidence type="ECO:0000256" key="1">
    <source>
        <dbReference type="ARBA" id="ARBA00022448"/>
    </source>
</evidence>
<evidence type="ECO:0000256" key="11">
    <source>
        <dbReference type="HAMAP-Rule" id="MF_00276"/>
    </source>
</evidence>
<keyword evidence="8 11" id="KW-1133">Transmembrane helix</keyword>
<keyword evidence="5 11" id="KW-0547">Nucleotide-binding</keyword>
<keyword evidence="10 11" id="KW-0472">Membrane</keyword>
<evidence type="ECO:0000256" key="10">
    <source>
        <dbReference type="ARBA" id="ARBA00023136"/>
    </source>
</evidence>
<keyword evidence="2 11" id="KW-1003">Cell membrane</keyword>